<proteinExistence type="predicted"/>
<evidence type="ECO:0000313" key="3">
    <source>
        <dbReference type="RefSeq" id="XP_007451288.1"/>
    </source>
</evidence>
<dbReference type="PANTHER" id="PTHR47219">
    <property type="entry name" value="RAB GTPASE-ACTIVATING PROTEIN 1-LIKE"/>
    <property type="match status" value="1"/>
</dbReference>
<dbReference type="OrthoDB" id="9540045at2759"/>
<dbReference type="Proteomes" id="UP000265300">
    <property type="component" value="Unplaced"/>
</dbReference>
<dbReference type="KEGG" id="lve:103090730"/>
<gene>
    <name evidence="3" type="primary">LOC103090730</name>
</gene>
<evidence type="ECO:0000313" key="2">
    <source>
        <dbReference type="Proteomes" id="UP000265300"/>
    </source>
</evidence>
<dbReference type="InterPro" id="IPR035969">
    <property type="entry name" value="Rab-GAP_TBC_sf"/>
</dbReference>
<keyword evidence="2" id="KW-1185">Reference proteome</keyword>
<protein>
    <submittedName>
        <fullName evidence="3">Uncharacterized protein LOC103090730</fullName>
    </submittedName>
</protein>
<evidence type="ECO:0000256" key="1">
    <source>
        <dbReference type="SAM" id="MobiDB-lite"/>
    </source>
</evidence>
<dbReference type="InterPro" id="IPR050302">
    <property type="entry name" value="Rab_GAP_TBC_domain"/>
</dbReference>
<dbReference type="GeneID" id="103090730"/>
<dbReference type="InParanoid" id="A0A340WP49"/>
<sequence>MLWNWSKYQSSEKMQWRVYKGIPPHVQGQVWSLPLDVEKVKAETKGNTTYSLSTCSGAALTGQVIRSLGGGLHLGDPLPIPSAFLAPPRLTAHRPAWQEGPAQPPCCPSRLAQCRHWIQRWIDATWNQNKPSRTAERGEGQSHTARDRNQGGKSKETPTETMKGEGKAKPESGQETGLFPLPQRGPCTRPVRTAQPRLSTEGTPRSHSPGRLLCVPRQCRSSRGNAAGVGVTVVVTLLQAARKHASLVTRPGFRNKQNELSTETAHVPRSAQRPLSRGTCGCRYGFGLTLAPPTGNERLYAPAASPVPCAGGLLHVDTVSVPKLRPCPFQGVFTLVSTQAHRVTEMMQGAPQSQTETERLGCRPLLFRTETAPYSWVARAPRLAGLPGGGHCQSMKQVVAVLLMFLSKEDTFWALVQLMTDEKHATHGRCLMWTAGCASGPGVSPQSSPGSRAGGDPSPVHLSISEGPWLPTLPSGPSVPATSRQLSLPCWSFCLMPATPQCPPNPWPDKAPQHPLLCPQPGCQAQETARHTPVPHPVGRTPCPLLPGPPSHTVAALGRASARTKCPPGPQPRAPAELGLQEWGLCPGLTSCPAREGHDEEQVSTGIYTTKWFLQCFIDREFLQDTLSQVWALEDDTVLRQLQASMAELCRMKCDLLPRQMGSAAVSSRVTLWGSEQ</sequence>
<dbReference type="Gene3D" id="1.10.8.270">
    <property type="entry name" value="putative rabgap domain of human tbc1 domain family member 14 like domains"/>
    <property type="match status" value="1"/>
</dbReference>
<dbReference type="GO" id="GO:0031267">
    <property type="term" value="F:small GTPase binding"/>
    <property type="evidence" value="ECO:0007669"/>
    <property type="project" value="TreeGrafter"/>
</dbReference>
<feature type="region of interest" description="Disordered" evidence="1">
    <location>
        <begin position="125"/>
        <end position="212"/>
    </location>
</feature>
<dbReference type="PANTHER" id="PTHR47219:SF25">
    <property type="entry name" value="RAB-GAP TBC DOMAIN-CONTAINING PROTEIN"/>
    <property type="match status" value="1"/>
</dbReference>
<organism evidence="2 3">
    <name type="scientific">Lipotes vexillifer</name>
    <name type="common">Yangtze river dolphin</name>
    <dbReference type="NCBI Taxonomy" id="118797"/>
    <lineage>
        <taxon>Eukaryota</taxon>
        <taxon>Metazoa</taxon>
        <taxon>Chordata</taxon>
        <taxon>Craniata</taxon>
        <taxon>Vertebrata</taxon>
        <taxon>Euteleostomi</taxon>
        <taxon>Mammalia</taxon>
        <taxon>Eutheria</taxon>
        <taxon>Laurasiatheria</taxon>
        <taxon>Artiodactyla</taxon>
        <taxon>Whippomorpha</taxon>
        <taxon>Cetacea</taxon>
        <taxon>Odontoceti</taxon>
        <taxon>Lipotidae</taxon>
        <taxon>Lipotes</taxon>
    </lineage>
</organism>
<dbReference type="RefSeq" id="XP_007451288.1">
    <property type="nucleotide sequence ID" value="XM_007451226.1"/>
</dbReference>
<feature type="region of interest" description="Disordered" evidence="1">
    <location>
        <begin position="440"/>
        <end position="463"/>
    </location>
</feature>
<dbReference type="AlphaFoldDB" id="A0A340WP49"/>
<reference evidence="3" key="1">
    <citation type="submission" date="2025-08" db="UniProtKB">
        <authorList>
            <consortium name="RefSeq"/>
        </authorList>
    </citation>
    <scope>IDENTIFICATION</scope>
</reference>
<accession>A0A340WP49</accession>
<feature type="compositionally biased region" description="Low complexity" evidence="1">
    <location>
        <begin position="440"/>
        <end position="451"/>
    </location>
</feature>
<dbReference type="SUPFAM" id="SSF47923">
    <property type="entry name" value="Ypt/Rab-GAP domain of gyp1p"/>
    <property type="match status" value="1"/>
</dbReference>
<feature type="compositionally biased region" description="Polar residues" evidence="1">
    <location>
        <begin position="196"/>
        <end position="206"/>
    </location>
</feature>
<name>A0A340WP49_LIPVE</name>
<feature type="compositionally biased region" description="Basic and acidic residues" evidence="1">
    <location>
        <begin position="133"/>
        <end position="172"/>
    </location>
</feature>
<dbReference type="GO" id="GO:0005096">
    <property type="term" value="F:GTPase activator activity"/>
    <property type="evidence" value="ECO:0007669"/>
    <property type="project" value="TreeGrafter"/>
</dbReference>